<dbReference type="PANTHER" id="PTHR46658">
    <property type="entry name" value="CYS OR MET METABOLISM PYRIDOXAL-PHOSPHATE-DEPENDENT ENZYME"/>
    <property type="match status" value="1"/>
</dbReference>
<dbReference type="InterPro" id="IPR015424">
    <property type="entry name" value="PyrdxlP-dep_Trfase"/>
</dbReference>
<organism evidence="1 2">
    <name type="scientific">Intestinimonas butyriciproducens</name>
    <dbReference type="NCBI Taxonomy" id="1297617"/>
    <lineage>
        <taxon>Bacteria</taxon>
        <taxon>Bacillati</taxon>
        <taxon>Bacillota</taxon>
        <taxon>Clostridia</taxon>
        <taxon>Eubacteriales</taxon>
        <taxon>Intestinimonas</taxon>
    </lineage>
</organism>
<accession>A0A2U1CDY1</accession>
<dbReference type="Gene3D" id="3.90.1150.60">
    <property type="entry name" value="Methioning gamme-lyase, C-terminal domain"/>
    <property type="match status" value="1"/>
</dbReference>
<protein>
    <submittedName>
        <fullName evidence="1">Cystathionine beta-lyase family protein involved in aluminum resistance</fullName>
    </submittedName>
</protein>
<dbReference type="Pfam" id="PF06838">
    <property type="entry name" value="Met_gamma_lyase"/>
    <property type="match status" value="1"/>
</dbReference>
<dbReference type="Gene3D" id="3.40.640.10">
    <property type="entry name" value="Type I PLP-dependent aspartate aminotransferase-like (Major domain)"/>
    <property type="match status" value="1"/>
</dbReference>
<dbReference type="GO" id="GO:0016829">
    <property type="term" value="F:lyase activity"/>
    <property type="evidence" value="ECO:0007669"/>
    <property type="project" value="UniProtKB-KW"/>
</dbReference>
<dbReference type="Proteomes" id="UP000245778">
    <property type="component" value="Unassembled WGS sequence"/>
</dbReference>
<name>A0A2U1CDY1_9FIRM</name>
<evidence type="ECO:0000313" key="2">
    <source>
        <dbReference type="Proteomes" id="UP000245778"/>
    </source>
</evidence>
<dbReference type="AlphaFoldDB" id="A0A2U1CDY1"/>
<dbReference type="InterPro" id="IPR009651">
    <property type="entry name" value="Met_g_lyase_put"/>
</dbReference>
<sequence>MKREMPLQISDHVRTLGREAQAALGEQFARIDAIAEENTQKVLAAFQRHRVAESYFAGTTGYGYDDLGRDQLDAIFADLFGTEDALVRIGFVNGTHAISCALFGALKPGDTLVSAVGAPYDTLLGVIGVVDKGPGSLKQYGVNYRQVDVTPEDRPDVEGIVEAVKAPSVSTVLIQRSRGYATRASLSVDEIGTLCAAIRSANPGVNILVDNCYGEFVEEREPTQAGADLVVGSLIKNPGGGLAPTGGYIAGRRDLVEAASMRLTTPGIGRECGSTLGNNRLLYQGLFLAPHTVAQAVKTAVFAAKTMELLGYRAEPASSAPRHDIIQMIHFGEPEKLKKFCKGIQMGAPVDSYVTPEPWDMPGYDCPVIMAAGAFIQGASIELSCDAPMREPYTLYLQGGLTYESGKAGVLLAVEELLKD</sequence>
<dbReference type="PANTHER" id="PTHR46658:SF1">
    <property type="entry name" value="CYS OR MET METABOLISM PYRIDOXAL-PHOSPHATE-DEPENDENT ENZYME"/>
    <property type="match status" value="1"/>
</dbReference>
<evidence type="ECO:0000313" key="1">
    <source>
        <dbReference type="EMBL" id="PVY59134.1"/>
    </source>
</evidence>
<dbReference type="InterPro" id="IPR015421">
    <property type="entry name" value="PyrdxlP-dep_Trfase_major"/>
</dbReference>
<gene>
    <name evidence="1" type="ORF">C7373_102116</name>
</gene>
<comment type="caution">
    <text evidence="1">The sequence shown here is derived from an EMBL/GenBank/DDBJ whole genome shotgun (WGS) entry which is preliminary data.</text>
</comment>
<proteinExistence type="predicted"/>
<dbReference type="SUPFAM" id="SSF53383">
    <property type="entry name" value="PLP-dependent transferases"/>
    <property type="match status" value="1"/>
</dbReference>
<keyword evidence="1" id="KW-0456">Lyase</keyword>
<dbReference type="EMBL" id="QEKK01000002">
    <property type="protein sequence ID" value="PVY59134.1"/>
    <property type="molecule type" value="Genomic_DNA"/>
</dbReference>
<reference evidence="1 2" key="1">
    <citation type="submission" date="2018-04" db="EMBL/GenBank/DDBJ databases">
        <title>Genomic Encyclopedia of Type Strains, Phase IV (KMG-IV): sequencing the most valuable type-strain genomes for metagenomic binning, comparative biology and taxonomic classification.</title>
        <authorList>
            <person name="Goeker M."/>
        </authorList>
    </citation>
    <scope>NUCLEOTIDE SEQUENCE [LARGE SCALE GENOMIC DNA]</scope>
    <source>
        <strain evidence="1 2">DSM 26588</strain>
    </source>
</reference>